<gene>
    <name evidence="1" type="ORF">FC40_GL000993</name>
</gene>
<name>A0A0R1WRF7_9LACO</name>
<dbReference type="Proteomes" id="UP000051054">
    <property type="component" value="Unassembled WGS sequence"/>
</dbReference>
<dbReference type="STRING" id="1423755.FC40_GL000993"/>
<protein>
    <recommendedName>
        <fullName evidence="3">DUF2508 domain-containing protein</fullName>
    </recommendedName>
</protein>
<dbReference type="InterPro" id="IPR019644">
    <property type="entry name" value="DUF2508"/>
</dbReference>
<keyword evidence="2" id="KW-1185">Reference proteome</keyword>
<dbReference type="AlphaFoldDB" id="A0A0R1WRF7"/>
<organism evidence="1 2">
    <name type="scientific">Ligilactobacillus hayakitensis DSM 18933 = JCM 14209</name>
    <dbReference type="NCBI Taxonomy" id="1423755"/>
    <lineage>
        <taxon>Bacteria</taxon>
        <taxon>Bacillati</taxon>
        <taxon>Bacillota</taxon>
        <taxon>Bacilli</taxon>
        <taxon>Lactobacillales</taxon>
        <taxon>Lactobacillaceae</taxon>
        <taxon>Ligilactobacillus</taxon>
    </lineage>
</organism>
<proteinExistence type="predicted"/>
<reference evidence="1 2" key="1">
    <citation type="journal article" date="2015" name="Genome Announc.">
        <title>Expanding the biotechnology potential of lactobacilli through comparative genomics of 213 strains and associated genera.</title>
        <authorList>
            <person name="Sun Z."/>
            <person name="Harris H.M."/>
            <person name="McCann A."/>
            <person name="Guo C."/>
            <person name="Argimon S."/>
            <person name="Zhang W."/>
            <person name="Yang X."/>
            <person name="Jeffery I.B."/>
            <person name="Cooney J.C."/>
            <person name="Kagawa T.F."/>
            <person name="Liu W."/>
            <person name="Song Y."/>
            <person name="Salvetti E."/>
            <person name="Wrobel A."/>
            <person name="Rasinkangas P."/>
            <person name="Parkhill J."/>
            <person name="Rea M.C."/>
            <person name="O'Sullivan O."/>
            <person name="Ritari J."/>
            <person name="Douillard F.P."/>
            <person name="Paul Ross R."/>
            <person name="Yang R."/>
            <person name="Briner A.E."/>
            <person name="Felis G.E."/>
            <person name="de Vos W.M."/>
            <person name="Barrangou R."/>
            <person name="Klaenhammer T.R."/>
            <person name="Caufield P.W."/>
            <person name="Cui Y."/>
            <person name="Zhang H."/>
            <person name="O'Toole P.W."/>
        </authorList>
    </citation>
    <scope>NUCLEOTIDE SEQUENCE [LARGE SCALE GENOMIC DNA]</scope>
    <source>
        <strain evidence="1 2">DSM 18933</strain>
    </source>
</reference>
<evidence type="ECO:0000313" key="2">
    <source>
        <dbReference type="Proteomes" id="UP000051054"/>
    </source>
</evidence>
<dbReference type="OrthoDB" id="2167041at2"/>
<dbReference type="eggNOG" id="ENOG5033B6J">
    <property type="taxonomic scope" value="Bacteria"/>
</dbReference>
<dbReference type="Pfam" id="PF10704">
    <property type="entry name" value="DUF2508"/>
    <property type="match status" value="1"/>
</dbReference>
<evidence type="ECO:0008006" key="3">
    <source>
        <dbReference type="Google" id="ProtNLM"/>
    </source>
</evidence>
<dbReference type="RefSeq" id="WP_025022136.1">
    <property type="nucleotide sequence ID" value="NZ_AZGD01000095.1"/>
</dbReference>
<dbReference type="PATRIC" id="fig|1423755.3.peg.1050"/>
<comment type="caution">
    <text evidence="1">The sequence shown here is derived from an EMBL/GenBank/DDBJ whole genome shotgun (WGS) entry which is preliminary data.</text>
</comment>
<accession>A0A0R1WRF7</accession>
<dbReference type="EMBL" id="AZGD01000095">
    <property type="protein sequence ID" value="KRM18313.1"/>
    <property type="molecule type" value="Genomic_DNA"/>
</dbReference>
<sequence length="79" mass="9346">MFGLKRKKLRNEYDDELLYSIDLAKKDWDSAKQTEQAVFEVDEELVAETQLAKAKYQFLYREAKLRNVRGHIQASVIDH</sequence>
<evidence type="ECO:0000313" key="1">
    <source>
        <dbReference type="EMBL" id="KRM18313.1"/>
    </source>
</evidence>